<evidence type="ECO:0000313" key="2">
    <source>
        <dbReference type="Proteomes" id="UP001610063"/>
    </source>
</evidence>
<dbReference type="EMBL" id="JBIPKE010000019">
    <property type="protein sequence ID" value="MFH6984791.1"/>
    <property type="molecule type" value="Genomic_DNA"/>
</dbReference>
<evidence type="ECO:0000313" key="1">
    <source>
        <dbReference type="EMBL" id="MFH6984791.1"/>
    </source>
</evidence>
<gene>
    <name evidence="1" type="ORF">ACHKAR_15150</name>
</gene>
<reference evidence="1 2" key="1">
    <citation type="journal article" date="2013" name="Int. J. Syst. Evol. Microbiol.">
        <title>Marinoscillum luteum sp. nov., isolated from marine sediment.</title>
        <authorList>
            <person name="Cha I.T."/>
            <person name="Park S.J."/>
            <person name="Kim S.J."/>
            <person name="Kim J.G."/>
            <person name="Jung M.Y."/>
            <person name="Shin K.S."/>
            <person name="Kwon K.K."/>
            <person name="Yang S.H."/>
            <person name="Seo Y.S."/>
            <person name="Rhee S.K."/>
        </authorList>
    </citation>
    <scope>NUCLEOTIDE SEQUENCE [LARGE SCALE GENOMIC DNA]</scope>
    <source>
        <strain evidence="1 2">KCTC 23939</strain>
    </source>
</reference>
<protein>
    <recommendedName>
        <fullName evidence="3">DUF5689 domain-containing protein</fullName>
    </recommendedName>
</protein>
<name>A0ABW7NB54_9BACT</name>
<evidence type="ECO:0008006" key="3">
    <source>
        <dbReference type="Google" id="ProtNLM"/>
    </source>
</evidence>
<proteinExistence type="predicted"/>
<dbReference type="Proteomes" id="UP001610063">
    <property type="component" value="Unassembled WGS sequence"/>
</dbReference>
<dbReference type="RefSeq" id="WP_159583496.1">
    <property type="nucleotide sequence ID" value="NZ_JBIPKE010000019.1"/>
</dbReference>
<dbReference type="PROSITE" id="PS51257">
    <property type="entry name" value="PROKAR_LIPOPROTEIN"/>
    <property type="match status" value="1"/>
</dbReference>
<accession>A0ABW7NB54</accession>
<comment type="caution">
    <text evidence="1">The sequence shown here is derived from an EMBL/GenBank/DDBJ whole genome shotgun (WGS) entry which is preliminary data.</text>
</comment>
<keyword evidence="2" id="KW-1185">Reference proteome</keyword>
<sequence>MKKINIYIAILTLGLFAISCNESEDLVTAEAKEAALTTIGSSGGALLGNPTETGEVIFVTAMLDYSVTVSSPNVSDVQSMTVYKSYGTESVEITTASTYPIEVNYSSIGDFMEGFSATAADLAIGDVIGFHTEMTMTDGRVLAQAANRVSLTVQCLSDLAGSYSMTGQRDDGASYSFPVVITELGPGSYVSSRSGSWAKGVLATPTGEAPMLFNDVCGQLYIPMQTLGDFYSNGVWGEGDGAEVTGSVDPSTGVITYSYTIEFSAGNRVYTEVLTPN</sequence>
<organism evidence="1 2">
    <name type="scientific">Marinoscillum luteum</name>
    <dbReference type="NCBI Taxonomy" id="861051"/>
    <lineage>
        <taxon>Bacteria</taxon>
        <taxon>Pseudomonadati</taxon>
        <taxon>Bacteroidota</taxon>
        <taxon>Cytophagia</taxon>
        <taxon>Cytophagales</taxon>
        <taxon>Reichenbachiellaceae</taxon>
        <taxon>Marinoscillum</taxon>
    </lineage>
</organism>